<dbReference type="CDD" id="cd02947">
    <property type="entry name" value="TRX_family"/>
    <property type="match status" value="1"/>
</dbReference>
<protein>
    <submittedName>
        <fullName evidence="6">Thioredoxin domain-containing protein</fullName>
    </submittedName>
</protein>
<reference evidence="6 7" key="1">
    <citation type="submission" date="2020-02" db="EMBL/GenBank/DDBJ databases">
        <title>Draft genome sequence of Haematococcus lacustris strain NIES-144.</title>
        <authorList>
            <person name="Morimoto D."/>
            <person name="Nakagawa S."/>
            <person name="Yoshida T."/>
            <person name="Sawayama S."/>
        </authorList>
    </citation>
    <scope>NUCLEOTIDE SEQUENCE [LARGE SCALE GENOMIC DNA]</scope>
    <source>
        <strain evidence="6 7">NIES-144</strain>
    </source>
</reference>
<dbReference type="PRINTS" id="PR00421">
    <property type="entry name" value="THIOREDOXIN"/>
</dbReference>
<dbReference type="InterPro" id="IPR005746">
    <property type="entry name" value="Thioredoxin"/>
</dbReference>
<dbReference type="InterPro" id="IPR013766">
    <property type="entry name" value="Thioredoxin_domain"/>
</dbReference>
<dbReference type="Gene3D" id="3.40.30.10">
    <property type="entry name" value="Glutaredoxin"/>
    <property type="match status" value="1"/>
</dbReference>
<dbReference type="Pfam" id="PF00085">
    <property type="entry name" value="Thioredoxin"/>
    <property type="match status" value="1"/>
</dbReference>
<feature type="domain" description="Thioredoxin" evidence="5">
    <location>
        <begin position="30"/>
        <end position="141"/>
    </location>
</feature>
<keyword evidence="3" id="KW-1015">Disulfide bond</keyword>
<name>A0A699YXK7_HAELA</name>
<dbReference type="FunFam" id="3.40.30.10:FF:000001">
    <property type="entry name" value="Thioredoxin"/>
    <property type="match status" value="1"/>
</dbReference>
<dbReference type="PROSITE" id="PS00194">
    <property type="entry name" value="THIOREDOXIN_1"/>
    <property type="match status" value="1"/>
</dbReference>
<dbReference type="PROSITE" id="PS51352">
    <property type="entry name" value="THIOREDOXIN_2"/>
    <property type="match status" value="1"/>
</dbReference>
<dbReference type="EMBL" id="BLLF01000431">
    <property type="protein sequence ID" value="GFH11746.1"/>
    <property type="molecule type" value="Genomic_DNA"/>
</dbReference>
<dbReference type="NCBIfam" id="TIGR01068">
    <property type="entry name" value="thioredoxin"/>
    <property type="match status" value="1"/>
</dbReference>
<dbReference type="InterPro" id="IPR017937">
    <property type="entry name" value="Thioredoxin_CS"/>
</dbReference>
<accession>A0A699YXK7</accession>
<evidence type="ECO:0000256" key="1">
    <source>
        <dbReference type="ARBA" id="ARBA00022448"/>
    </source>
</evidence>
<sequence length="141" mass="15304">MALARSAACTTSRACVTRVSVARPVLQQRRSIAARAAVAEVTDASFAEDVLKSSTPVLVDFWAPWCGPCRMIAPIIDELSGEYKDKLKCVKLNTDESPQVATDYGIRSIPTVMIFKNGKKMDTIIGAVPKATLVQAVEKYL</sequence>
<proteinExistence type="predicted"/>
<dbReference type="PANTHER" id="PTHR45663">
    <property type="entry name" value="GEO12009P1"/>
    <property type="match status" value="1"/>
</dbReference>
<dbReference type="SUPFAM" id="SSF52833">
    <property type="entry name" value="Thioredoxin-like"/>
    <property type="match status" value="1"/>
</dbReference>
<evidence type="ECO:0000256" key="4">
    <source>
        <dbReference type="ARBA" id="ARBA00023284"/>
    </source>
</evidence>
<keyword evidence="7" id="KW-1185">Reference proteome</keyword>
<evidence type="ECO:0000313" key="6">
    <source>
        <dbReference type="EMBL" id="GFH11746.1"/>
    </source>
</evidence>
<evidence type="ECO:0000256" key="3">
    <source>
        <dbReference type="ARBA" id="ARBA00023157"/>
    </source>
</evidence>
<dbReference type="GO" id="GO:0005737">
    <property type="term" value="C:cytoplasm"/>
    <property type="evidence" value="ECO:0007669"/>
    <property type="project" value="TreeGrafter"/>
</dbReference>
<evidence type="ECO:0000259" key="5">
    <source>
        <dbReference type="PROSITE" id="PS51352"/>
    </source>
</evidence>
<dbReference type="PANTHER" id="PTHR45663:SF11">
    <property type="entry name" value="GEO12009P1"/>
    <property type="match status" value="1"/>
</dbReference>
<dbReference type="Proteomes" id="UP000485058">
    <property type="component" value="Unassembled WGS sequence"/>
</dbReference>
<dbReference type="AlphaFoldDB" id="A0A699YXK7"/>
<organism evidence="6 7">
    <name type="scientific">Haematococcus lacustris</name>
    <name type="common">Green alga</name>
    <name type="synonym">Haematococcus pluvialis</name>
    <dbReference type="NCBI Taxonomy" id="44745"/>
    <lineage>
        <taxon>Eukaryota</taxon>
        <taxon>Viridiplantae</taxon>
        <taxon>Chlorophyta</taxon>
        <taxon>core chlorophytes</taxon>
        <taxon>Chlorophyceae</taxon>
        <taxon>CS clade</taxon>
        <taxon>Chlamydomonadales</taxon>
        <taxon>Haematococcaceae</taxon>
        <taxon>Haematococcus</taxon>
    </lineage>
</organism>
<comment type="caution">
    <text evidence="6">The sequence shown here is derived from an EMBL/GenBank/DDBJ whole genome shotgun (WGS) entry which is preliminary data.</text>
</comment>
<evidence type="ECO:0000313" key="7">
    <source>
        <dbReference type="Proteomes" id="UP000485058"/>
    </source>
</evidence>
<dbReference type="InterPro" id="IPR036249">
    <property type="entry name" value="Thioredoxin-like_sf"/>
</dbReference>
<dbReference type="GO" id="GO:0015035">
    <property type="term" value="F:protein-disulfide reductase activity"/>
    <property type="evidence" value="ECO:0007669"/>
    <property type="project" value="InterPro"/>
</dbReference>
<keyword evidence="1" id="KW-0813">Transport</keyword>
<evidence type="ECO:0000256" key="2">
    <source>
        <dbReference type="ARBA" id="ARBA00022982"/>
    </source>
</evidence>
<gene>
    <name evidence="6" type="ORF">HaLaN_07297</name>
</gene>
<keyword evidence="2" id="KW-0249">Electron transport</keyword>
<keyword evidence="4" id="KW-0676">Redox-active center</keyword>